<feature type="region of interest" description="Disordered" evidence="1">
    <location>
        <begin position="58"/>
        <end position="78"/>
    </location>
</feature>
<name>A0A6V3JH00_9EUKA</name>
<evidence type="ECO:0000313" key="3">
    <source>
        <dbReference type="EMBL" id="CAE0651095.1"/>
    </source>
</evidence>
<dbReference type="EMBL" id="HBIV01006445">
    <property type="protein sequence ID" value="CAE0651091.1"/>
    <property type="molecule type" value="Transcribed_RNA"/>
</dbReference>
<gene>
    <name evidence="2" type="ORF">LGLO00237_LOCUS4707</name>
    <name evidence="3" type="ORF">LGLO00237_LOCUS4710</name>
</gene>
<protein>
    <submittedName>
        <fullName evidence="2">Uncharacterized protein</fullName>
    </submittedName>
</protein>
<evidence type="ECO:0000256" key="1">
    <source>
        <dbReference type="SAM" id="MobiDB-lite"/>
    </source>
</evidence>
<dbReference type="EMBL" id="HBIV01006449">
    <property type="protein sequence ID" value="CAE0651095.1"/>
    <property type="molecule type" value="Transcribed_RNA"/>
</dbReference>
<organism evidence="2">
    <name type="scientific">Lotharella globosa</name>
    <dbReference type="NCBI Taxonomy" id="91324"/>
    <lineage>
        <taxon>Eukaryota</taxon>
        <taxon>Sar</taxon>
        <taxon>Rhizaria</taxon>
        <taxon>Cercozoa</taxon>
        <taxon>Chlorarachniophyceae</taxon>
        <taxon>Lotharella</taxon>
    </lineage>
</organism>
<dbReference type="AlphaFoldDB" id="A0A6V3JH00"/>
<sequence length="192" mass="21462">MQKCSTQYPISSPYMIVFIAQEESKRTGEYEKGKKLVSRHPWWPFRVYLVGTDSQEEARVADTKERPNPDTQDGSIHFNGMSLLRGVRPVSSEMGSRPLVHKFLEGGTTSVEVLTHLTRISHPVWRLEDISLLCVSYLPSDPDRRVGTSDGKNLASEYSVGFSEVRLADGKSVSKVFSNLIRASISEEIVGS</sequence>
<proteinExistence type="predicted"/>
<reference evidence="2" key="1">
    <citation type="submission" date="2021-01" db="EMBL/GenBank/DDBJ databases">
        <authorList>
            <person name="Corre E."/>
            <person name="Pelletier E."/>
            <person name="Niang G."/>
            <person name="Scheremetjew M."/>
            <person name="Finn R."/>
            <person name="Kale V."/>
            <person name="Holt S."/>
            <person name="Cochrane G."/>
            <person name="Meng A."/>
            <person name="Brown T."/>
            <person name="Cohen L."/>
        </authorList>
    </citation>
    <scope>NUCLEOTIDE SEQUENCE</scope>
    <source>
        <strain evidence="2">CCCM811</strain>
    </source>
</reference>
<accession>A0A6V3JH00</accession>
<evidence type="ECO:0000313" key="2">
    <source>
        <dbReference type="EMBL" id="CAE0651091.1"/>
    </source>
</evidence>
<feature type="compositionally biased region" description="Basic and acidic residues" evidence="1">
    <location>
        <begin position="58"/>
        <end position="68"/>
    </location>
</feature>